<dbReference type="AlphaFoldDB" id="A0A1I5L787"/>
<evidence type="ECO:0000313" key="3">
    <source>
        <dbReference type="Proteomes" id="UP000199356"/>
    </source>
</evidence>
<dbReference type="RefSeq" id="WP_093417194.1">
    <property type="nucleotide sequence ID" value="NZ_FOXA01000001.1"/>
</dbReference>
<sequence length="239" mass="26649">MALRDRPLYAVLIDADNIPSRFAGPILKEITSLGEPALRRVYGDWSSGQLRGWAETTRALGLVAHQETANTKGKNASDIGLVIDAMDILHTGRFDGFVLVSSDSDFTALANRIREQGLDVIGIGEKKAPESLRNVCNRFILIENIVDEEPEPTEAGKPAPVSEKRAPIEAVPLIIRAMDKIEQDDEWYALGPLGQYIVADNPDFDTRTYGKKKLSDLVQDLKRFETKRIGNQLHVRRRD</sequence>
<dbReference type="Gene3D" id="3.40.50.1010">
    <property type="entry name" value="5'-nuclease"/>
    <property type="match status" value="1"/>
</dbReference>
<dbReference type="PROSITE" id="PS51644">
    <property type="entry name" value="HTH_OST"/>
    <property type="match status" value="1"/>
</dbReference>
<evidence type="ECO:0000313" key="2">
    <source>
        <dbReference type="EMBL" id="SFO93209.1"/>
    </source>
</evidence>
<dbReference type="PANTHER" id="PTHR35811">
    <property type="entry name" value="SLR1870 PROTEIN"/>
    <property type="match status" value="1"/>
</dbReference>
<dbReference type="Pfam" id="PF12872">
    <property type="entry name" value="OST-HTH"/>
    <property type="match status" value="1"/>
</dbReference>
<dbReference type="InterPro" id="IPR021139">
    <property type="entry name" value="NYN"/>
</dbReference>
<dbReference type="InterPro" id="IPR025605">
    <property type="entry name" value="OST-HTH/LOTUS_dom"/>
</dbReference>
<dbReference type="Gene3D" id="3.30.420.610">
    <property type="entry name" value="LOTUS domain-like"/>
    <property type="match status" value="1"/>
</dbReference>
<dbReference type="STRING" id="441119.SAMN04488047_101505"/>
<name>A0A1I5L787_9RHOB</name>
<feature type="domain" description="HTH OST-type" evidence="1">
    <location>
        <begin position="166"/>
        <end position="239"/>
    </location>
</feature>
<dbReference type="InterPro" id="IPR041966">
    <property type="entry name" value="LOTUS-like"/>
</dbReference>
<proteinExistence type="predicted"/>
<dbReference type="GO" id="GO:0004540">
    <property type="term" value="F:RNA nuclease activity"/>
    <property type="evidence" value="ECO:0007669"/>
    <property type="project" value="InterPro"/>
</dbReference>
<dbReference type="EMBL" id="FOXA01000001">
    <property type="protein sequence ID" value="SFO93209.1"/>
    <property type="molecule type" value="Genomic_DNA"/>
</dbReference>
<reference evidence="2 3" key="1">
    <citation type="submission" date="2016-10" db="EMBL/GenBank/DDBJ databases">
        <authorList>
            <person name="de Groot N.N."/>
        </authorList>
    </citation>
    <scope>NUCLEOTIDE SEQUENCE [LARGE SCALE GENOMIC DNA]</scope>
    <source>
        <strain evidence="2 3">DSM 19547</strain>
    </source>
</reference>
<dbReference type="CDD" id="cd10146">
    <property type="entry name" value="LabA_like_C"/>
    <property type="match status" value="1"/>
</dbReference>
<dbReference type="Proteomes" id="UP000199356">
    <property type="component" value="Unassembled WGS sequence"/>
</dbReference>
<dbReference type="OrthoDB" id="9783963at2"/>
<evidence type="ECO:0000259" key="1">
    <source>
        <dbReference type="PROSITE" id="PS51644"/>
    </source>
</evidence>
<accession>A0A1I5L787</accession>
<organism evidence="2 3">
    <name type="scientific">Tranquillimonas alkanivorans</name>
    <dbReference type="NCBI Taxonomy" id="441119"/>
    <lineage>
        <taxon>Bacteria</taxon>
        <taxon>Pseudomonadati</taxon>
        <taxon>Pseudomonadota</taxon>
        <taxon>Alphaproteobacteria</taxon>
        <taxon>Rhodobacterales</taxon>
        <taxon>Roseobacteraceae</taxon>
        <taxon>Tranquillimonas</taxon>
    </lineage>
</organism>
<protein>
    <submittedName>
        <fullName evidence="2">OST-HTH/LOTUS domain-containing protein</fullName>
    </submittedName>
</protein>
<keyword evidence="3" id="KW-1185">Reference proteome</keyword>
<dbReference type="PANTHER" id="PTHR35811:SF1">
    <property type="entry name" value="HTH OST-TYPE DOMAIN-CONTAINING PROTEIN"/>
    <property type="match status" value="1"/>
</dbReference>
<dbReference type="CDD" id="cd11297">
    <property type="entry name" value="PIN_LabA-like_N_1"/>
    <property type="match status" value="1"/>
</dbReference>
<dbReference type="Pfam" id="PF01936">
    <property type="entry name" value="NYN"/>
    <property type="match status" value="1"/>
</dbReference>
<gene>
    <name evidence="2" type="ORF">SAMN04488047_101505</name>
</gene>